<keyword evidence="2" id="KW-1185">Reference proteome</keyword>
<dbReference type="Proteomes" id="UP000030645">
    <property type="component" value="Unassembled WGS sequence"/>
</dbReference>
<proteinExistence type="predicted"/>
<name>W9R359_9ROSA</name>
<sequence>MFLDTTRISEVENENVEAKFDSTKKIASINSKIPDNVIPNIDMKFETEEYTYNFYNDYARKVVMALNFPKEGFQGKPTRCLKWVELRRKAWPSPKTRWAKIGLGRA</sequence>
<dbReference type="EMBL" id="KE344097">
    <property type="protein sequence ID" value="EXB53576.1"/>
    <property type="molecule type" value="Genomic_DNA"/>
</dbReference>
<accession>W9R359</accession>
<evidence type="ECO:0000313" key="1">
    <source>
        <dbReference type="EMBL" id="EXB53576.1"/>
    </source>
</evidence>
<gene>
    <name evidence="1" type="ORF">L484_009316</name>
</gene>
<dbReference type="AlphaFoldDB" id="W9R359"/>
<reference evidence="1" key="1">
    <citation type="submission" date="2013-06" db="EMBL/GenBank/DDBJ databases">
        <title>Draft Genome Sequence of a Mulberry Tree, Morus notabilis C.K. Schn.</title>
        <authorList>
            <person name="He N."/>
            <person name="Zhao S."/>
        </authorList>
    </citation>
    <scope>NUCLEOTIDE SEQUENCE</scope>
</reference>
<organism evidence="1 2">
    <name type="scientific">Morus notabilis</name>
    <dbReference type="NCBI Taxonomy" id="981085"/>
    <lineage>
        <taxon>Eukaryota</taxon>
        <taxon>Viridiplantae</taxon>
        <taxon>Streptophyta</taxon>
        <taxon>Embryophyta</taxon>
        <taxon>Tracheophyta</taxon>
        <taxon>Spermatophyta</taxon>
        <taxon>Magnoliopsida</taxon>
        <taxon>eudicotyledons</taxon>
        <taxon>Gunneridae</taxon>
        <taxon>Pentapetalae</taxon>
        <taxon>rosids</taxon>
        <taxon>fabids</taxon>
        <taxon>Rosales</taxon>
        <taxon>Moraceae</taxon>
        <taxon>Moreae</taxon>
        <taxon>Morus</taxon>
    </lineage>
</organism>
<evidence type="ECO:0000313" key="2">
    <source>
        <dbReference type="Proteomes" id="UP000030645"/>
    </source>
</evidence>
<protein>
    <submittedName>
        <fullName evidence="1">Uncharacterized protein</fullName>
    </submittedName>
</protein>